<keyword evidence="2" id="KW-1185">Reference proteome</keyword>
<dbReference type="EMBL" id="JAWQEG010000401">
    <property type="protein sequence ID" value="KAK3890672.1"/>
    <property type="molecule type" value="Genomic_DNA"/>
</dbReference>
<name>A0AAE1GF93_PETCI</name>
<dbReference type="Gene3D" id="3.30.420.10">
    <property type="entry name" value="Ribonuclease H-like superfamily/Ribonuclease H"/>
    <property type="match status" value="1"/>
</dbReference>
<protein>
    <submittedName>
        <fullName evidence="1">Uncharacterized protein</fullName>
    </submittedName>
</protein>
<proteinExistence type="predicted"/>
<gene>
    <name evidence="1" type="ORF">Pcinc_005383</name>
</gene>
<evidence type="ECO:0000313" key="2">
    <source>
        <dbReference type="Proteomes" id="UP001286313"/>
    </source>
</evidence>
<dbReference type="GO" id="GO:0003676">
    <property type="term" value="F:nucleic acid binding"/>
    <property type="evidence" value="ECO:0007669"/>
    <property type="project" value="InterPro"/>
</dbReference>
<comment type="caution">
    <text evidence="1">The sequence shown here is derived from an EMBL/GenBank/DDBJ whole genome shotgun (WGS) entry which is preliminary data.</text>
</comment>
<reference evidence="1" key="1">
    <citation type="submission" date="2023-10" db="EMBL/GenBank/DDBJ databases">
        <title>Genome assemblies of two species of porcelain crab, Petrolisthes cinctipes and Petrolisthes manimaculis (Anomura: Porcellanidae).</title>
        <authorList>
            <person name="Angst P."/>
        </authorList>
    </citation>
    <scope>NUCLEOTIDE SEQUENCE</scope>
    <source>
        <strain evidence="1">PB745_01</strain>
        <tissue evidence="1">Gill</tissue>
    </source>
</reference>
<dbReference type="InterPro" id="IPR036397">
    <property type="entry name" value="RNaseH_sf"/>
</dbReference>
<organism evidence="1 2">
    <name type="scientific">Petrolisthes cinctipes</name>
    <name type="common">Flat porcelain crab</name>
    <dbReference type="NCBI Taxonomy" id="88211"/>
    <lineage>
        <taxon>Eukaryota</taxon>
        <taxon>Metazoa</taxon>
        <taxon>Ecdysozoa</taxon>
        <taxon>Arthropoda</taxon>
        <taxon>Crustacea</taxon>
        <taxon>Multicrustacea</taxon>
        <taxon>Malacostraca</taxon>
        <taxon>Eumalacostraca</taxon>
        <taxon>Eucarida</taxon>
        <taxon>Decapoda</taxon>
        <taxon>Pleocyemata</taxon>
        <taxon>Anomura</taxon>
        <taxon>Galatheoidea</taxon>
        <taxon>Porcellanidae</taxon>
        <taxon>Petrolisthes</taxon>
    </lineage>
</organism>
<dbReference type="Proteomes" id="UP001286313">
    <property type="component" value="Unassembled WGS sequence"/>
</dbReference>
<accession>A0AAE1GF93</accession>
<evidence type="ECO:0000313" key="1">
    <source>
        <dbReference type="EMBL" id="KAK3890672.1"/>
    </source>
</evidence>
<dbReference type="AlphaFoldDB" id="A0AAE1GF93"/>
<sequence length="85" mass="9882">MRKPSHLRVTEGATAGGEMILENLWGSIVNTWEPERERTTAELLRHTRAQWEIFRGKPDIVRRHGASMPERLQAVIEKEGGWTRY</sequence>